<keyword evidence="1" id="KW-1133">Transmembrane helix</keyword>
<evidence type="ECO:0000313" key="3">
    <source>
        <dbReference type="Proteomes" id="UP000199048"/>
    </source>
</evidence>
<dbReference type="AlphaFoldDB" id="A0A1I4U4C5"/>
<gene>
    <name evidence="2" type="ORF">SAMN05192568_10634</name>
</gene>
<organism evidence="2 3">
    <name type="scientific">Methylobacterium pseudosasicola</name>
    <dbReference type="NCBI Taxonomy" id="582667"/>
    <lineage>
        <taxon>Bacteria</taxon>
        <taxon>Pseudomonadati</taxon>
        <taxon>Pseudomonadota</taxon>
        <taxon>Alphaproteobacteria</taxon>
        <taxon>Hyphomicrobiales</taxon>
        <taxon>Methylobacteriaceae</taxon>
        <taxon>Methylobacterium</taxon>
    </lineage>
</organism>
<evidence type="ECO:0000256" key="1">
    <source>
        <dbReference type="SAM" id="Phobius"/>
    </source>
</evidence>
<keyword evidence="1" id="KW-0812">Transmembrane</keyword>
<protein>
    <submittedName>
        <fullName evidence="2">Uncharacterized protein</fullName>
    </submittedName>
</protein>
<keyword evidence="3" id="KW-1185">Reference proteome</keyword>
<feature type="transmembrane region" description="Helical" evidence="1">
    <location>
        <begin position="6"/>
        <end position="29"/>
    </location>
</feature>
<keyword evidence="1" id="KW-0472">Membrane</keyword>
<dbReference type="Proteomes" id="UP000199048">
    <property type="component" value="Unassembled WGS sequence"/>
</dbReference>
<proteinExistence type="predicted"/>
<sequence length="45" mass="4150">MAAGVIATAGPVGIAVGIIAAGLAAWAVLNWDSVASAGNSALSAI</sequence>
<accession>A0A1I4U4C5</accession>
<reference evidence="3" key="1">
    <citation type="submission" date="2016-10" db="EMBL/GenBank/DDBJ databases">
        <authorList>
            <person name="Varghese N."/>
            <person name="Submissions S."/>
        </authorList>
    </citation>
    <scope>NUCLEOTIDE SEQUENCE [LARGE SCALE GENOMIC DNA]</scope>
    <source>
        <strain evidence="3">BL36</strain>
    </source>
</reference>
<name>A0A1I4U4C5_9HYPH</name>
<evidence type="ECO:0000313" key="2">
    <source>
        <dbReference type="EMBL" id="SFM83759.1"/>
    </source>
</evidence>
<dbReference type="EMBL" id="FOTK01000063">
    <property type="protein sequence ID" value="SFM83759.1"/>
    <property type="molecule type" value="Genomic_DNA"/>
</dbReference>